<feature type="domain" description="OTU" evidence="1">
    <location>
        <begin position="98"/>
        <end position="224"/>
    </location>
</feature>
<accession>A0A1J1GZQ0</accession>
<dbReference type="InterPro" id="IPR050704">
    <property type="entry name" value="Peptidase_C85-like"/>
</dbReference>
<dbReference type="AlphaFoldDB" id="A0A1J1GZQ0"/>
<dbReference type="EC" id="3.4.22.-" evidence="2"/>
<dbReference type="PANTHER" id="PTHR12419">
    <property type="entry name" value="OTU DOMAIN CONTAINING PROTEIN"/>
    <property type="match status" value="1"/>
</dbReference>
<protein>
    <submittedName>
        <fullName evidence="2">OTU-like cysteine protease, putative</fullName>
        <ecNumber evidence="2">3.4.22.-</ecNumber>
    </submittedName>
</protein>
<dbReference type="Gene3D" id="3.90.70.80">
    <property type="match status" value="1"/>
</dbReference>
<dbReference type="GO" id="GO:0004843">
    <property type="term" value="F:cysteine-type deubiquitinase activity"/>
    <property type="evidence" value="ECO:0007669"/>
    <property type="project" value="TreeGrafter"/>
</dbReference>
<dbReference type="InterPro" id="IPR038765">
    <property type="entry name" value="Papain-like_cys_pep_sf"/>
</dbReference>
<dbReference type="SUPFAM" id="SSF54001">
    <property type="entry name" value="Cysteine proteinases"/>
    <property type="match status" value="1"/>
</dbReference>
<dbReference type="GO" id="GO:0006508">
    <property type="term" value="P:proteolysis"/>
    <property type="evidence" value="ECO:0007669"/>
    <property type="project" value="UniProtKB-KW"/>
</dbReference>
<dbReference type="GeneID" id="39732892"/>
<dbReference type="OrthoDB" id="415023at2759"/>
<dbReference type="CDD" id="cd22751">
    <property type="entry name" value="OTU_plant_OTU9-like"/>
    <property type="match status" value="1"/>
</dbReference>
<evidence type="ECO:0000313" key="2">
    <source>
        <dbReference type="EMBL" id="CRG96778.1"/>
    </source>
</evidence>
<reference evidence="2" key="1">
    <citation type="submission" date="2015-04" db="EMBL/GenBank/DDBJ databases">
        <authorList>
            <consortium name="Pathogen Informatics"/>
        </authorList>
    </citation>
    <scope>NUCLEOTIDE SEQUENCE [LARGE SCALE GENOMIC DNA]</scope>
    <source>
        <strain evidence="2">8A</strain>
    </source>
</reference>
<dbReference type="Pfam" id="PF02338">
    <property type="entry name" value="OTU"/>
    <property type="match status" value="1"/>
</dbReference>
<dbReference type="PANTHER" id="PTHR12419:SF111">
    <property type="entry name" value="OVARIAN TUMOR DOMAIN-CONTAINING DEUBIQUITINATING ENZYME 9"/>
    <property type="match status" value="1"/>
</dbReference>
<proteinExistence type="predicted"/>
<name>A0A1J1GZQ0_PLAGA</name>
<dbReference type="GO" id="GO:0016579">
    <property type="term" value="P:protein deubiquitination"/>
    <property type="evidence" value="ECO:0007669"/>
    <property type="project" value="TreeGrafter"/>
</dbReference>
<sequence>MCFNTKLLDLKYKYMKTRLKMLPNSENDDKIARKLNKNLNMRSLIYVLKAVIIIKQKRRLKRYTSLDRHIPFLRKNSLNKTHINGRKILENRLLAIGCELIQVSGDGNCLFRSISCNLFEKQKYHMYVRKRCVEYMLNFKDEYSIYFEDNAFYEYIKNMSKNGYWGDELCIKATADAFNCIVYIITSTSENWCLKYESKYKNNLKKYVFLAYSSPTHYDYFRLIKK</sequence>
<keyword evidence="2" id="KW-0378">Hydrolase</keyword>
<dbReference type="PROSITE" id="PS50802">
    <property type="entry name" value="OTU"/>
    <property type="match status" value="1"/>
</dbReference>
<dbReference type="EMBL" id="CVMV01000070">
    <property type="protein sequence ID" value="CRG96778.1"/>
    <property type="molecule type" value="Genomic_DNA"/>
</dbReference>
<gene>
    <name evidence="2" type="ORF">PGAL8A_00436000</name>
</gene>
<dbReference type="RefSeq" id="XP_028529581.1">
    <property type="nucleotide sequence ID" value="XM_028673094.1"/>
</dbReference>
<evidence type="ECO:0000313" key="3">
    <source>
        <dbReference type="Proteomes" id="UP000220797"/>
    </source>
</evidence>
<comment type="caution">
    <text evidence="2">The sequence shown here is derived from an EMBL/GenBank/DDBJ whole genome shotgun (WGS) entry which is preliminary data.</text>
</comment>
<organism evidence="2 3">
    <name type="scientific">Plasmodium gallinaceum</name>
    <dbReference type="NCBI Taxonomy" id="5849"/>
    <lineage>
        <taxon>Eukaryota</taxon>
        <taxon>Sar</taxon>
        <taxon>Alveolata</taxon>
        <taxon>Apicomplexa</taxon>
        <taxon>Aconoidasida</taxon>
        <taxon>Haemosporida</taxon>
        <taxon>Plasmodiidae</taxon>
        <taxon>Plasmodium</taxon>
        <taxon>Plasmodium (Haemamoeba)</taxon>
    </lineage>
</organism>
<dbReference type="InterPro" id="IPR003323">
    <property type="entry name" value="OTU_dom"/>
</dbReference>
<evidence type="ECO:0000259" key="1">
    <source>
        <dbReference type="PROSITE" id="PS50802"/>
    </source>
</evidence>
<dbReference type="VEuPathDB" id="PlasmoDB:PGAL8A_00436000"/>
<dbReference type="Proteomes" id="UP000220797">
    <property type="component" value="Unassembled WGS sequence"/>
</dbReference>
<keyword evidence="3" id="KW-1185">Reference proteome</keyword>